<reference evidence="3 5" key="1">
    <citation type="submission" date="2013-02" db="EMBL/GenBank/DDBJ databases">
        <title>The Genome Sequence of Enterococcus malodoratus ATCC_43197.</title>
        <authorList>
            <consortium name="The Broad Institute Genome Sequencing Platform"/>
            <consortium name="The Broad Institute Genome Sequencing Center for Infectious Disease"/>
            <person name="Earl A.M."/>
            <person name="Gilmore M.S."/>
            <person name="Lebreton F."/>
            <person name="Walker B."/>
            <person name="Young S.K."/>
            <person name="Zeng Q."/>
            <person name="Gargeya S."/>
            <person name="Fitzgerald M."/>
            <person name="Haas B."/>
            <person name="Abouelleil A."/>
            <person name="Alvarado L."/>
            <person name="Arachchi H.M."/>
            <person name="Berlin A.M."/>
            <person name="Chapman S.B."/>
            <person name="Dewar J."/>
            <person name="Goldberg J."/>
            <person name="Griggs A."/>
            <person name="Gujja S."/>
            <person name="Hansen M."/>
            <person name="Howarth C."/>
            <person name="Imamovic A."/>
            <person name="Larimer J."/>
            <person name="McCowan C."/>
            <person name="Murphy C."/>
            <person name="Neiman D."/>
            <person name="Pearson M."/>
            <person name="Priest M."/>
            <person name="Roberts A."/>
            <person name="Saif S."/>
            <person name="Shea T."/>
            <person name="Sisk P."/>
            <person name="Sykes S."/>
            <person name="Wortman J."/>
            <person name="Nusbaum C."/>
            <person name="Birren B."/>
        </authorList>
    </citation>
    <scope>NUCLEOTIDE SEQUENCE [LARGE SCALE GENOMIC DNA]</scope>
    <source>
        <strain evidence="3 5">ATCC 43197</strain>
    </source>
</reference>
<feature type="transmembrane region" description="Helical" evidence="1">
    <location>
        <begin position="90"/>
        <end position="112"/>
    </location>
</feature>
<evidence type="ECO:0000313" key="4">
    <source>
        <dbReference type="EMBL" id="EOT67555.1"/>
    </source>
</evidence>
<keyword evidence="1" id="KW-1133">Transmembrane helix</keyword>
<feature type="signal peptide" evidence="2">
    <location>
        <begin position="1"/>
        <end position="29"/>
    </location>
</feature>
<keyword evidence="1" id="KW-0472">Membrane</keyword>
<dbReference type="EMBL" id="ASWA01000003">
    <property type="protein sequence ID" value="EOT67555.1"/>
    <property type="molecule type" value="Genomic_DNA"/>
</dbReference>
<evidence type="ECO:0000256" key="1">
    <source>
        <dbReference type="SAM" id="Phobius"/>
    </source>
</evidence>
<dbReference type="STRING" id="71451.RV07_GL003958"/>
<evidence type="ECO:0000313" key="5">
    <source>
        <dbReference type="Proteomes" id="UP000013783"/>
    </source>
</evidence>
<accession>R2NXF7</accession>
<evidence type="ECO:0008006" key="7">
    <source>
        <dbReference type="Google" id="ProtNLM"/>
    </source>
</evidence>
<comment type="caution">
    <text evidence="3">The sequence shown here is derived from an EMBL/GenBank/DDBJ whole genome shotgun (WGS) entry which is preliminary data.</text>
</comment>
<evidence type="ECO:0000313" key="3">
    <source>
        <dbReference type="EMBL" id="EOH75728.1"/>
    </source>
</evidence>
<dbReference type="Proteomes" id="UP000013783">
    <property type="component" value="Unassembled WGS sequence"/>
</dbReference>
<keyword evidence="1" id="KW-0812">Transmembrane</keyword>
<evidence type="ECO:0000256" key="2">
    <source>
        <dbReference type="SAM" id="SignalP"/>
    </source>
</evidence>
<dbReference type="AlphaFoldDB" id="R2NXF7"/>
<protein>
    <recommendedName>
        <fullName evidence="7">LPXTG-domain-containing protein cell wall anchor domain</fullName>
    </recommendedName>
</protein>
<reference evidence="4 6" key="2">
    <citation type="submission" date="2013-03" db="EMBL/GenBank/DDBJ databases">
        <title>The Genome Sequence of Enterococcus malodoratus ATCC_43197 (PacBio/Illumina hybrid assembly).</title>
        <authorList>
            <consortium name="The Broad Institute Genomics Platform"/>
            <consortium name="The Broad Institute Genome Sequencing Center for Infectious Disease"/>
            <person name="Earl A."/>
            <person name="Russ C."/>
            <person name="Gilmore M."/>
            <person name="Surin D."/>
            <person name="Walker B."/>
            <person name="Young S."/>
            <person name="Zeng Q."/>
            <person name="Gargeya S."/>
            <person name="Fitzgerald M."/>
            <person name="Haas B."/>
            <person name="Abouelleil A."/>
            <person name="Allen A.W."/>
            <person name="Alvarado L."/>
            <person name="Arachchi H.M."/>
            <person name="Berlin A.M."/>
            <person name="Chapman S.B."/>
            <person name="Gainer-Dewar J."/>
            <person name="Goldberg J."/>
            <person name="Griggs A."/>
            <person name="Gujja S."/>
            <person name="Hansen M."/>
            <person name="Howarth C."/>
            <person name="Imamovic A."/>
            <person name="Ireland A."/>
            <person name="Larimer J."/>
            <person name="McCowan C."/>
            <person name="Murphy C."/>
            <person name="Pearson M."/>
            <person name="Poon T.W."/>
            <person name="Priest M."/>
            <person name="Roberts A."/>
            <person name="Saif S."/>
            <person name="Shea T."/>
            <person name="Sisk P."/>
            <person name="Sykes S."/>
            <person name="Wortman J."/>
            <person name="Nusbaum C."/>
            <person name="Birren B."/>
        </authorList>
    </citation>
    <scope>NUCLEOTIDE SEQUENCE [LARGE SCALE GENOMIC DNA]</scope>
    <source>
        <strain evidence="4 6">ATCC 43197</strain>
    </source>
</reference>
<dbReference type="RefSeq" id="WP_010741538.1">
    <property type="nucleotide sequence ID" value="NZ_KB946251.1"/>
</dbReference>
<gene>
    <name evidence="4" type="ORF">I585_03076</name>
    <name evidence="3" type="ORF">UAI_02737</name>
</gene>
<proteinExistence type="predicted"/>
<keyword evidence="6" id="KW-1185">Reference proteome</keyword>
<evidence type="ECO:0000313" key="6">
    <source>
        <dbReference type="Proteomes" id="UP000014148"/>
    </source>
</evidence>
<name>R2NXF7_9ENTE</name>
<dbReference type="Proteomes" id="UP000014148">
    <property type="component" value="Unassembled WGS sequence"/>
</dbReference>
<keyword evidence="2" id="KW-0732">Signal</keyword>
<dbReference type="EMBL" id="AJAK01000019">
    <property type="protein sequence ID" value="EOH75728.1"/>
    <property type="molecule type" value="Genomic_DNA"/>
</dbReference>
<organism evidence="3 5">
    <name type="scientific">Enterococcus malodoratus ATCC 43197</name>
    <dbReference type="NCBI Taxonomy" id="1158601"/>
    <lineage>
        <taxon>Bacteria</taxon>
        <taxon>Bacillati</taxon>
        <taxon>Bacillota</taxon>
        <taxon>Bacilli</taxon>
        <taxon>Lactobacillales</taxon>
        <taxon>Enterococcaceae</taxon>
        <taxon>Enterococcus</taxon>
    </lineage>
</organism>
<sequence length="121" mass="13702">MNKKRPAAFVLLGVVSSAFLLLTPIYSCAASTTSTSLAITFSNQEQEKEIDPSIDLPVIKTTKTERGYETSYLTKSDQRRLPMTGEEYSFALYCLGWATLLFVFLFFFIGIYEREGRENSE</sequence>
<feature type="chain" id="PRO_5004354856" description="LPXTG-domain-containing protein cell wall anchor domain" evidence="2">
    <location>
        <begin position="30"/>
        <end position="121"/>
    </location>
</feature>
<dbReference type="PATRIC" id="fig|1158601.3.peg.2695"/>